<feature type="domain" description="BFD-like [2Fe-2S]-binding" evidence="2">
    <location>
        <begin position="396"/>
        <end position="448"/>
    </location>
</feature>
<protein>
    <submittedName>
        <fullName evidence="3">NAD(P)/FAD-dependent oxidoreductase</fullName>
    </submittedName>
</protein>
<dbReference type="PANTHER" id="PTHR42720:SF1">
    <property type="entry name" value="GLYCEROL 3-PHOSPHATE OXIDASE"/>
    <property type="match status" value="1"/>
</dbReference>
<dbReference type="InterPro" id="IPR007419">
    <property type="entry name" value="BFD-like_2Fe2S-bd_dom"/>
</dbReference>
<dbReference type="InterPro" id="IPR052745">
    <property type="entry name" value="G3P_Oxidase/Oxidoreductase"/>
</dbReference>
<gene>
    <name evidence="3" type="ORF">FYJ76_15210</name>
</gene>
<sequence>MVDVAVIGCGIVGAATAYELSRYDLSVTVLEAANDVADGTTKANSAILHAGYDPHPGTRMAALNVEGARLAKELCAKLQVSYKQIGSLVLAFDEEDLVLVRELYHRGATNGVPGLQLLDAAGAHMLEPGLSDAVVGALYAPSAAIVNPWEYALALAETAVRNGVQMRCRSEVTAIRKIEGGYELQTASGPCRARRIVNAAGIRAAAVHDMIAPHAFSIHCARGEYYLLDKGEGSRVGHVIFQCPNRDGKGVLVAPTVHGNLIVGPNADENSGESVANTASGLAYVAKMAHKSVPTVDLRASIRNFAGVRALSDQEDFIIQEAKSAPGFIDLAGIKSPGLTAAPAIAREAVALLEQSGLALKPKAYFIDTREHLCFKDLSAQEKQELIEREPAYGRVICRCETITEGEILAAIHSSIPPCSIDGVKRRCNAGMGRCQGGFCGPRVAALLMREQKLSPTQLLQDKDGSFVLTGQTKLEGN</sequence>
<dbReference type="Proteomes" id="UP000431913">
    <property type="component" value="Unassembled WGS sequence"/>
</dbReference>
<dbReference type="CDD" id="cd19946">
    <property type="entry name" value="GlpA-like_Fer2_BFD-like"/>
    <property type="match status" value="1"/>
</dbReference>
<dbReference type="EMBL" id="VUNJ01000022">
    <property type="protein sequence ID" value="MST93261.1"/>
    <property type="molecule type" value="Genomic_DNA"/>
</dbReference>
<comment type="caution">
    <text evidence="3">The sequence shown here is derived from an EMBL/GenBank/DDBJ whole genome shotgun (WGS) entry which is preliminary data.</text>
</comment>
<reference evidence="3 4" key="1">
    <citation type="submission" date="2019-08" db="EMBL/GenBank/DDBJ databases">
        <title>In-depth cultivation of the pig gut microbiome towards novel bacterial diversity and tailored functional studies.</title>
        <authorList>
            <person name="Wylensek D."/>
            <person name="Hitch T.C.A."/>
            <person name="Clavel T."/>
        </authorList>
    </citation>
    <scope>NUCLEOTIDE SEQUENCE [LARGE SCALE GENOMIC DNA]</scope>
    <source>
        <strain evidence="3 4">WCA3-601-WT-6J</strain>
    </source>
</reference>
<proteinExistence type="predicted"/>
<evidence type="ECO:0000313" key="4">
    <source>
        <dbReference type="Proteomes" id="UP000431913"/>
    </source>
</evidence>
<dbReference type="AlphaFoldDB" id="A0A6I2UCZ4"/>
<organism evidence="3 4">
    <name type="scientific">Ruthenibacterium lactatiformans</name>
    <dbReference type="NCBI Taxonomy" id="1550024"/>
    <lineage>
        <taxon>Bacteria</taxon>
        <taxon>Bacillati</taxon>
        <taxon>Bacillota</taxon>
        <taxon>Clostridia</taxon>
        <taxon>Eubacteriales</taxon>
        <taxon>Oscillospiraceae</taxon>
        <taxon>Ruthenibacterium</taxon>
    </lineage>
</organism>
<dbReference type="Gene3D" id="1.10.10.1100">
    <property type="entry name" value="BFD-like [2Fe-2S]-binding domain"/>
    <property type="match status" value="1"/>
</dbReference>
<evidence type="ECO:0000313" key="3">
    <source>
        <dbReference type="EMBL" id="MST93261.1"/>
    </source>
</evidence>
<dbReference type="Pfam" id="PF01266">
    <property type="entry name" value="DAO"/>
    <property type="match status" value="1"/>
</dbReference>
<dbReference type="Pfam" id="PF04324">
    <property type="entry name" value="Fer2_BFD"/>
    <property type="match status" value="1"/>
</dbReference>
<evidence type="ECO:0000259" key="1">
    <source>
        <dbReference type="Pfam" id="PF01266"/>
    </source>
</evidence>
<name>A0A6I2UCZ4_9FIRM</name>
<dbReference type="SUPFAM" id="SSF51905">
    <property type="entry name" value="FAD/NAD(P)-binding domain"/>
    <property type="match status" value="1"/>
</dbReference>
<accession>A0A6I2UCZ4</accession>
<dbReference type="InterPro" id="IPR006076">
    <property type="entry name" value="FAD-dep_OxRdtase"/>
</dbReference>
<evidence type="ECO:0000259" key="2">
    <source>
        <dbReference type="Pfam" id="PF04324"/>
    </source>
</evidence>
<dbReference type="InterPro" id="IPR036188">
    <property type="entry name" value="FAD/NAD-bd_sf"/>
</dbReference>
<dbReference type="InterPro" id="IPR041854">
    <property type="entry name" value="BFD-like_2Fe2S-bd_dom_sf"/>
</dbReference>
<feature type="domain" description="FAD dependent oxidoreductase" evidence="1">
    <location>
        <begin position="3"/>
        <end position="351"/>
    </location>
</feature>
<dbReference type="Gene3D" id="3.50.50.60">
    <property type="entry name" value="FAD/NAD(P)-binding domain"/>
    <property type="match status" value="1"/>
</dbReference>
<dbReference type="RefSeq" id="WP_055081646.1">
    <property type="nucleotide sequence ID" value="NZ_JAQEEP010000026.1"/>
</dbReference>
<dbReference type="PANTHER" id="PTHR42720">
    <property type="entry name" value="GLYCEROL-3-PHOSPHATE DEHYDROGENASE"/>
    <property type="match status" value="1"/>
</dbReference>
<dbReference type="Gene3D" id="3.30.9.10">
    <property type="entry name" value="D-Amino Acid Oxidase, subunit A, domain 2"/>
    <property type="match status" value="1"/>
</dbReference>